<dbReference type="PROSITE" id="PS00754">
    <property type="entry name" value="NA_NEUROTRAN_SYMP_2"/>
    <property type="match status" value="1"/>
</dbReference>
<gene>
    <name evidence="17" type="ORF">Zmor_022517</name>
</gene>
<dbReference type="NCBIfam" id="NF037979">
    <property type="entry name" value="Na_transp"/>
    <property type="match status" value="1"/>
</dbReference>
<keyword evidence="10 16" id="KW-0472">Membrane</keyword>
<evidence type="ECO:0000256" key="6">
    <source>
        <dbReference type="ARBA" id="ARBA00022970"/>
    </source>
</evidence>
<feature type="transmembrane region" description="Helical" evidence="16">
    <location>
        <begin position="541"/>
        <end position="560"/>
    </location>
</feature>
<evidence type="ECO:0000256" key="15">
    <source>
        <dbReference type="RuleBase" id="RU003732"/>
    </source>
</evidence>
<evidence type="ECO:0000256" key="1">
    <source>
        <dbReference type="ARBA" id="ARBA00004141"/>
    </source>
</evidence>
<evidence type="ECO:0000313" key="17">
    <source>
        <dbReference type="EMBL" id="KAJ3644814.1"/>
    </source>
</evidence>
<evidence type="ECO:0000256" key="7">
    <source>
        <dbReference type="ARBA" id="ARBA00022989"/>
    </source>
</evidence>
<dbReference type="PANTHER" id="PTHR11616">
    <property type="entry name" value="SODIUM/CHLORIDE DEPENDENT TRANSPORTER"/>
    <property type="match status" value="1"/>
</dbReference>
<dbReference type="Proteomes" id="UP001168821">
    <property type="component" value="Unassembled WGS sequence"/>
</dbReference>
<evidence type="ECO:0000256" key="3">
    <source>
        <dbReference type="ARBA" id="ARBA00022448"/>
    </source>
</evidence>
<comment type="similarity">
    <text evidence="2 15">Belongs to the sodium:neurotransmitter symporter (SNF) (TC 2.A.22) family.</text>
</comment>
<evidence type="ECO:0000256" key="4">
    <source>
        <dbReference type="ARBA" id="ARBA00022692"/>
    </source>
</evidence>
<dbReference type="Pfam" id="PF00209">
    <property type="entry name" value="SNF"/>
    <property type="match status" value="1"/>
</dbReference>
<evidence type="ECO:0000256" key="10">
    <source>
        <dbReference type="ARBA" id="ARBA00023136"/>
    </source>
</evidence>
<evidence type="ECO:0000256" key="2">
    <source>
        <dbReference type="ARBA" id="ARBA00006459"/>
    </source>
</evidence>
<dbReference type="GO" id="GO:0046872">
    <property type="term" value="F:metal ion binding"/>
    <property type="evidence" value="ECO:0007669"/>
    <property type="project" value="UniProtKB-KW"/>
</dbReference>
<feature type="transmembrane region" description="Helical" evidence="16">
    <location>
        <begin position="128"/>
        <end position="150"/>
    </location>
</feature>
<organism evidence="17 18">
    <name type="scientific">Zophobas morio</name>
    <dbReference type="NCBI Taxonomy" id="2755281"/>
    <lineage>
        <taxon>Eukaryota</taxon>
        <taxon>Metazoa</taxon>
        <taxon>Ecdysozoa</taxon>
        <taxon>Arthropoda</taxon>
        <taxon>Hexapoda</taxon>
        <taxon>Insecta</taxon>
        <taxon>Pterygota</taxon>
        <taxon>Neoptera</taxon>
        <taxon>Endopterygota</taxon>
        <taxon>Coleoptera</taxon>
        <taxon>Polyphaga</taxon>
        <taxon>Cucujiformia</taxon>
        <taxon>Tenebrionidae</taxon>
        <taxon>Zophobas</taxon>
    </lineage>
</organism>
<feature type="transmembrane region" description="Helical" evidence="16">
    <location>
        <begin position="328"/>
        <end position="350"/>
    </location>
</feature>
<evidence type="ECO:0000256" key="8">
    <source>
        <dbReference type="ARBA" id="ARBA00023053"/>
    </source>
</evidence>
<dbReference type="EMBL" id="JALNTZ010000007">
    <property type="protein sequence ID" value="KAJ3644814.1"/>
    <property type="molecule type" value="Genomic_DNA"/>
</dbReference>
<keyword evidence="12" id="KW-0739">Sodium transport</keyword>
<name>A0AA38M6D4_9CUCU</name>
<sequence length="624" mass="69255">MSGDKKSGLDNPAFEAGSEVFTIKTNGQADDPLDQPEEKQRATWGNGIEFLMSCVAMSVGLGNIWRFPFTAYENGGGAFLIPYIVVLTVIGRPLYYLEMSLGQFSNRGNVKFFKSLSPYLKGVGYGQVVGSVCVATYYCSLMAITLFYLVNSFTGDLPWGQCTSEWEQELNADNITCVDATAIGKTNNSGTTISSSELFFTKEVLKESTDLSTGIGNPEWRLTLALLVSWIVTFLISAKGVQSSGKAAYFLAIFPYVIMITLLIRAATLEGSANGMYYFIKTDWDKLADADVWYAAVTQCFFSLNVGFGSIIMFSSYNDFEHNINRDALIVTTLDTFTSLLSGVTIFGILGNLAHNLGVTPDEVISSGGAGLAFISYPDAIAKMDAVPWLFAILFFFMLFVLGVGSLVALHGTANTVLADIFPKLKSWHISAITASSMFLIGLMYVTPGGQFMLNLVDYYGGTFIIFIFVLFEVIGVAWVYGLENFCLDIEFMLKRKVSAYWRITWGVITPLFLIVIFIYFCVKFQRLTYAGHDYPDGILAFGWAILGVSVGQFVFWILFDLYKHRSLGFAEACKKTFGHENWGPSGRARCESWRKYKEDALQASRRKNKGFCRKYIDILIGRS</sequence>
<accession>A0AA38M6D4</accession>
<keyword evidence="7 16" id="KW-1133">Transmembrane helix</keyword>
<dbReference type="AlphaFoldDB" id="A0AA38M6D4"/>
<comment type="caution">
    <text evidence="17">The sequence shown here is derived from an EMBL/GenBank/DDBJ whole genome shotgun (WGS) entry which is preliminary data.</text>
</comment>
<dbReference type="PROSITE" id="PS00610">
    <property type="entry name" value="NA_NEUROTRAN_SYMP_1"/>
    <property type="match status" value="1"/>
</dbReference>
<feature type="transmembrane region" description="Helical" evidence="16">
    <location>
        <begin position="220"/>
        <end position="236"/>
    </location>
</feature>
<reference evidence="17" key="1">
    <citation type="journal article" date="2023" name="G3 (Bethesda)">
        <title>Whole genome assemblies of Zophobas morio and Tenebrio molitor.</title>
        <authorList>
            <person name="Kaur S."/>
            <person name="Stinson S.A."/>
            <person name="diCenzo G.C."/>
        </authorList>
    </citation>
    <scope>NUCLEOTIDE SEQUENCE</scope>
    <source>
        <strain evidence="17">QUZm001</strain>
    </source>
</reference>
<evidence type="ECO:0000256" key="13">
    <source>
        <dbReference type="ARBA" id="ARBA00037785"/>
    </source>
</evidence>
<evidence type="ECO:0000256" key="5">
    <source>
        <dbReference type="ARBA" id="ARBA00022847"/>
    </source>
</evidence>
<dbReference type="CDD" id="cd10324">
    <property type="entry name" value="SLC6sbd"/>
    <property type="match status" value="1"/>
</dbReference>
<feature type="binding site" evidence="14">
    <location>
        <position position="63"/>
    </location>
    <ligand>
        <name>Na(+)</name>
        <dbReference type="ChEBI" id="CHEBI:29101"/>
        <label>1</label>
    </ligand>
</feature>
<keyword evidence="4 15" id="KW-0812">Transmembrane</keyword>
<feature type="binding site" evidence="14">
    <location>
        <position position="59"/>
    </location>
    <ligand>
        <name>Na(+)</name>
        <dbReference type="ChEBI" id="CHEBI:29101"/>
        <label>1</label>
    </ligand>
</feature>
<feature type="binding site" evidence="14">
    <location>
        <position position="402"/>
    </location>
    <ligand>
        <name>Na(+)</name>
        <dbReference type="ChEBI" id="CHEBI:29101"/>
        <label>1</label>
    </ligand>
</feature>
<evidence type="ECO:0000256" key="9">
    <source>
        <dbReference type="ARBA" id="ARBA00023065"/>
    </source>
</evidence>
<dbReference type="SUPFAM" id="SSF161070">
    <property type="entry name" value="SNF-like"/>
    <property type="match status" value="1"/>
</dbReference>
<dbReference type="GO" id="GO:0005283">
    <property type="term" value="F:amino acid:sodium symporter activity"/>
    <property type="evidence" value="ECO:0007669"/>
    <property type="project" value="TreeGrafter"/>
</dbReference>
<feature type="transmembrane region" description="Helical" evidence="16">
    <location>
        <begin position="48"/>
        <end position="65"/>
    </location>
</feature>
<keyword evidence="9" id="KW-0406">Ion transport</keyword>
<dbReference type="PROSITE" id="PS50267">
    <property type="entry name" value="NA_NEUROTRAN_SYMP_3"/>
    <property type="match status" value="1"/>
</dbReference>
<feature type="transmembrane region" description="Helical" evidence="16">
    <location>
        <begin position="459"/>
        <end position="481"/>
    </location>
</feature>
<evidence type="ECO:0000313" key="18">
    <source>
        <dbReference type="Proteomes" id="UP001168821"/>
    </source>
</evidence>
<keyword evidence="5 15" id="KW-0769">Symport</keyword>
<protein>
    <recommendedName>
        <fullName evidence="15">Transporter</fullName>
    </recommendedName>
</protein>
<comment type="subcellular location">
    <subcellularLocation>
        <location evidence="1">Membrane</location>
        <topology evidence="1">Multi-pass membrane protein</topology>
    </subcellularLocation>
</comment>
<keyword evidence="6" id="KW-0029">Amino-acid transport</keyword>
<dbReference type="GO" id="GO:0005886">
    <property type="term" value="C:plasma membrane"/>
    <property type="evidence" value="ECO:0007669"/>
    <property type="project" value="TreeGrafter"/>
</dbReference>
<dbReference type="InterPro" id="IPR000175">
    <property type="entry name" value="Na/ntran_symport"/>
</dbReference>
<keyword evidence="8 14" id="KW-0915">Sodium</keyword>
<dbReference type="PRINTS" id="PR00176">
    <property type="entry name" value="NANEUSMPORT"/>
</dbReference>
<evidence type="ECO:0000256" key="11">
    <source>
        <dbReference type="ARBA" id="ARBA00023180"/>
    </source>
</evidence>
<feature type="transmembrane region" description="Helical" evidence="16">
    <location>
        <begin position="386"/>
        <end position="410"/>
    </location>
</feature>
<feature type="binding site" evidence="14">
    <location>
        <position position="303"/>
    </location>
    <ligand>
        <name>Na(+)</name>
        <dbReference type="ChEBI" id="CHEBI:29101"/>
        <label>1</label>
    </ligand>
</feature>
<feature type="transmembrane region" description="Helical" evidence="16">
    <location>
        <begin position="77"/>
        <end position="97"/>
    </location>
</feature>
<feature type="transmembrane region" description="Helical" evidence="16">
    <location>
        <begin position="248"/>
        <end position="268"/>
    </location>
</feature>
<evidence type="ECO:0000256" key="16">
    <source>
        <dbReference type="SAM" id="Phobius"/>
    </source>
</evidence>
<keyword evidence="11" id="KW-0325">Glycoprotein</keyword>
<evidence type="ECO:0000256" key="12">
    <source>
        <dbReference type="ARBA" id="ARBA00023201"/>
    </source>
</evidence>
<feature type="binding site" evidence="14">
    <location>
        <position position="406"/>
    </location>
    <ligand>
        <name>Na(+)</name>
        <dbReference type="ChEBI" id="CHEBI:29101"/>
        <label>1</label>
    </ligand>
</feature>
<feature type="transmembrane region" description="Helical" evidence="16">
    <location>
        <begin position="430"/>
        <end position="447"/>
    </location>
</feature>
<comment type="function">
    <text evidence="13">Unusual broad substrate spectrum amino acid:sodium cotransporter that promotes absorption of the D isomers of essential amino acids. Neutral amino acids are the preferred substrates, especially methionine and phenylalanine.</text>
</comment>
<feature type="transmembrane region" description="Helical" evidence="16">
    <location>
        <begin position="292"/>
        <end position="316"/>
    </location>
</feature>
<dbReference type="PANTHER" id="PTHR11616:SF321">
    <property type="entry name" value="SODIUM-DEPENDENT NUTRIENT AMINO ACID TRANSPORTER 1-RELATED"/>
    <property type="match status" value="1"/>
</dbReference>
<dbReference type="GO" id="GO:0089718">
    <property type="term" value="P:amino acid import across plasma membrane"/>
    <property type="evidence" value="ECO:0007669"/>
    <property type="project" value="TreeGrafter"/>
</dbReference>
<keyword evidence="18" id="KW-1185">Reference proteome</keyword>
<keyword evidence="3 15" id="KW-0813">Transport</keyword>
<dbReference type="InterPro" id="IPR037272">
    <property type="entry name" value="SNS_sf"/>
</dbReference>
<proteinExistence type="inferred from homology"/>
<dbReference type="GO" id="GO:0015179">
    <property type="term" value="F:L-amino acid transmembrane transporter activity"/>
    <property type="evidence" value="ECO:0007669"/>
    <property type="project" value="TreeGrafter"/>
</dbReference>
<feature type="transmembrane region" description="Helical" evidence="16">
    <location>
        <begin position="501"/>
        <end position="521"/>
    </location>
</feature>
<keyword evidence="14" id="KW-0479">Metal-binding</keyword>
<evidence type="ECO:0000256" key="14">
    <source>
        <dbReference type="PIRSR" id="PIRSR600175-1"/>
    </source>
</evidence>